<evidence type="ECO:0000313" key="1">
    <source>
        <dbReference type="EMBL" id="MFB9813678.1"/>
    </source>
</evidence>
<protein>
    <submittedName>
        <fullName evidence="1">Uncharacterized protein</fullName>
    </submittedName>
</protein>
<name>A0ACC6VRA4_9EURY</name>
<dbReference type="EMBL" id="JBHMAK010000015">
    <property type="protein sequence ID" value="MFB9813678.1"/>
    <property type="molecule type" value="Genomic_DNA"/>
</dbReference>
<organism evidence="1 2">
    <name type="scientific">Haloarcula sebkhae</name>
    <dbReference type="NCBI Taxonomy" id="932660"/>
    <lineage>
        <taxon>Archaea</taxon>
        <taxon>Methanobacteriati</taxon>
        <taxon>Methanobacteriota</taxon>
        <taxon>Stenosarchaea group</taxon>
        <taxon>Halobacteria</taxon>
        <taxon>Halobacteriales</taxon>
        <taxon>Haloarculaceae</taxon>
        <taxon>Haloarcula</taxon>
    </lineage>
</organism>
<proteinExistence type="predicted"/>
<accession>A0ACC6VRA4</accession>
<gene>
    <name evidence="1" type="ORF">ACFFN7_20265</name>
</gene>
<keyword evidence="2" id="KW-1185">Reference proteome</keyword>
<sequence>MPDIPARGCVRLGGVQPVKRLSCEIRQQDAADSTDQQQGLVVGGRNGYSLADARLRGHHPIFR</sequence>
<reference evidence="1" key="1">
    <citation type="submission" date="2024-09" db="EMBL/GenBank/DDBJ databases">
        <authorList>
            <person name="Sun Q."/>
            <person name="Mori K."/>
        </authorList>
    </citation>
    <scope>NUCLEOTIDE SEQUENCE</scope>
    <source>
        <strain evidence="1">JCM 19018</strain>
    </source>
</reference>
<dbReference type="Proteomes" id="UP001589559">
    <property type="component" value="Unassembled WGS sequence"/>
</dbReference>
<comment type="caution">
    <text evidence="1">The sequence shown here is derived from an EMBL/GenBank/DDBJ whole genome shotgun (WGS) entry which is preliminary data.</text>
</comment>
<evidence type="ECO:0000313" key="2">
    <source>
        <dbReference type="Proteomes" id="UP001589559"/>
    </source>
</evidence>